<dbReference type="GO" id="GO:0000287">
    <property type="term" value="F:magnesium ion binding"/>
    <property type="evidence" value="ECO:0007669"/>
    <property type="project" value="UniProtKB-UniRule"/>
</dbReference>
<dbReference type="EMBL" id="OBML01000013">
    <property type="protein sequence ID" value="SOC23915.1"/>
    <property type="molecule type" value="Genomic_DNA"/>
</dbReference>
<feature type="binding site" evidence="7">
    <location>
        <position position="219"/>
    </location>
    <ligand>
        <name>a divalent metal cation</name>
        <dbReference type="ChEBI" id="CHEBI:60240"/>
        <note>ligand shared between dimeric partners</note>
    </ligand>
</feature>
<evidence type="ECO:0000313" key="9">
    <source>
        <dbReference type="Proteomes" id="UP000219331"/>
    </source>
</evidence>
<keyword evidence="5 7" id="KW-0520">NAD</keyword>
<name>A0A285TN50_9HYPH</name>
<comment type="subcellular location">
    <subcellularLocation>
        <location evidence="7">Cytoplasm</location>
    </subcellularLocation>
</comment>
<evidence type="ECO:0000256" key="5">
    <source>
        <dbReference type="ARBA" id="ARBA00023027"/>
    </source>
</evidence>
<protein>
    <recommendedName>
        <fullName evidence="7">4-hydroxythreonine-4-phosphate dehydrogenase</fullName>
        <ecNumber evidence="7">1.1.1.262</ecNumber>
    </recommendedName>
    <alternativeName>
        <fullName evidence="7">4-(phosphohydroxy)-L-threonine dehydrogenase</fullName>
    </alternativeName>
</protein>
<dbReference type="STRING" id="538381.GCA_001696535_00581"/>
<dbReference type="PANTHER" id="PTHR30004:SF6">
    <property type="entry name" value="D-THREONATE 4-PHOSPHATE DEHYDROGENASE"/>
    <property type="match status" value="1"/>
</dbReference>
<dbReference type="InterPro" id="IPR005255">
    <property type="entry name" value="PdxA_fam"/>
</dbReference>
<dbReference type="GO" id="GO:0050897">
    <property type="term" value="F:cobalt ion binding"/>
    <property type="evidence" value="ECO:0007669"/>
    <property type="project" value="UniProtKB-UniRule"/>
</dbReference>
<feature type="binding site" evidence="7">
    <location>
        <position position="274"/>
    </location>
    <ligand>
        <name>a divalent metal cation</name>
        <dbReference type="ChEBI" id="CHEBI:60240"/>
        <note>ligand shared between dimeric partners</note>
    </ligand>
</feature>
<comment type="miscellaneous">
    <text evidence="7">The active site is located at the dimer interface.</text>
</comment>
<dbReference type="SUPFAM" id="SSF53659">
    <property type="entry name" value="Isocitrate/Isopropylmalate dehydrogenase-like"/>
    <property type="match status" value="1"/>
</dbReference>
<feature type="binding site" evidence="7">
    <location>
        <position position="140"/>
    </location>
    <ligand>
        <name>substrate</name>
    </ligand>
</feature>
<keyword evidence="3 7" id="KW-0521">NADP</keyword>
<dbReference type="NCBIfam" id="NF003699">
    <property type="entry name" value="PRK05312.1"/>
    <property type="match status" value="1"/>
</dbReference>
<evidence type="ECO:0000313" key="8">
    <source>
        <dbReference type="EMBL" id="SOC23915.1"/>
    </source>
</evidence>
<dbReference type="GO" id="GO:0005737">
    <property type="term" value="C:cytoplasm"/>
    <property type="evidence" value="ECO:0007669"/>
    <property type="project" value="UniProtKB-SubCell"/>
</dbReference>
<dbReference type="GO" id="GO:0008270">
    <property type="term" value="F:zinc ion binding"/>
    <property type="evidence" value="ECO:0007669"/>
    <property type="project" value="UniProtKB-UniRule"/>
</dbReference>
<dbReference type="PANTHER" id="PTHR30004">
    <property type="entry name" value="4-HYDROXYTHREONINE-4-PHOSPHATE DEHYDROGENASE"/>
    <property type="match status" value="1"/>
</dbReference>
<feature type="binding site" evidence="7">
    <location>
        <position position="291"/>
    </location>
    <ligand>
        <name>substrate</name>
    </ligand>
</feature>
<dbReference type="EC" id="1.1.1.262" evidence="7"/>
<comment type="similarity">
    <text evidence="7">Belongs to the PdxA family.</text>
</comment>
<accession>A0A285TN50</accession>
<feature type="binding site" evidence="7">
    <location>
        <position position="174"/>
    </location>
    <ligand>
        <name>a divalent metal cation</name>
        <dbReference type="ChEBI" id="CHEBI:60240"/>
        <note>ligand shared between dimeric partners</note>
    </ligand>
</feature>
<dbReference type="GO" id="GO:0051287">
    <property type="term" value="F:NAD binding"/>
    <property type="evidence" value="ECO:0007669"/>
    <property type="project" value="InterPro"/>
</dbReference>
<feature type="binding site" evidence="7">
    <location>
        <position position="139"/>
    </location>
    <ligand>
        <name>substrate</name>
    </ligand>
</feature>
<dbReference type="HAMAP" id="MF_00536">
    <property type="entry name" value="PdxA"/>
    <property type="match status" value="1"/>
</dbReference>
<dbReference type="Gene3D" id="3.40.718.10">
    <property type="entry name" value="Isopropylmalate Dehydrogenase"/>
    <property type="match status" value="1"/>
</dbReference>
<comment type="function">
    <text evidence="7">Catalyzes the NAD(P)-dependent oxidation of 4-(phosphooxy)-L-threonine (HTP) into 2-amino-3-oxo-4-(phosphooxy)butyric acid which spontaneously decarboxylates to form 3-amino-2-oxopropyl phosphate (AHAP).</text>
</comment>
<keyword evidence="1 7" id="KW-0963">Cytoplasm</keyword>
<comment type="subunit">
    <text evidence="7">Homodimer.</text>
</comment>
<dbReference type="GO" id="GO:0042823">
    <property type="term" value="P:pyridoxal phosphate biosynthetic process"/>
    <property type="evidence" value="ECO:0007669"/>
    <property type="project" value="UniProtKB-UniRule"/>
</dbReference>
<dbReference type="InterPro" id="IPR037510">
    <property type="entry name" value="PdxA"/>
</dbReference>
<keyword evidence="7" id="KW-0862">Zinc</keyword>
<evidence type="ECO:0000256" key="4">
    <source>
        <dbReference type="ARBA" id="ARBA00023002"/>
    </source>
</evidence>
<organism evidence="8 9">
    <name type="scientific">Stappia indica</name>
    <dbReference type="NCBI Taxonomy" id="538381"/>
    <lineage>
        <taxon>Bacteria</taxon>
        <taxon>Pseudomonadati</taxon>
        <taxon>Pseudomonadota</taxon>
        <taxon>Alphaproteobacteria</taxon>
        <taxon>Hyphomicrobiales</taxon>
        <taxon>Stappiaceae</taxon>
        <taxon>Stappia</taxon>
    </lineage>
</organism>
<keyword evidence="7" id="KW-0170">Cobalt</keyword>
<evidence type="ECO:0000256" key="2">
    <source>
        <dbReference type="ARBA" id="ARBA00022723"/>
    </source>
</evidence>
<evidence type="ECO:0000256" key="6">
    <source>
        <dbReference type="ARBA" id="ARBA00023096"/>
    </source>
</evidence>
<keyword evidence="6 7" id="KW-0664">Pyridoxine biosynthesis</keyword>
<dbReference type="Proteomes" id="UP000219331">
    <property type="component" value="Unassembled WGS sequence"/>
</dbReference>
<sequence length="339" mass="35099">MRASIKPLAVTMGDPGGIGPDVALLAWNERVKRELPPFYVLADPAFLASRAALLGLDVPIAEVAPGEALEAWSEHLPVVPLGMSVPDRPGIADPGTAAAVIASIDRAVADTQAGIAAGVVTNPIQKKALYDAGFTHPGHTEYLGELAQRAGAADATPVMLLAGPELLVVPVTVHIPLHNVPKMLTTSLIVNVGRVVHQDLVRRFRIKAPRIAIAGLNPHAGEGGALGFEDDEIVAPAVAELRSMGIDVQGPLPADTMFHAEARAGYDCALAMYHDQALIPAKTLAFHDAVNATLGLPFVRTSPDHGTALGIAGTGSARPDSFAAAVRLAAVLADPGLIE</sequence>
<gene>
    <name evidence="7" type="primary">pdxA</name>
    <name evidence="8" type="ORF">SAMN05421512_113101</name>
</gene>
<evidence type="ECO:0000256" key="1">
    <source>
        <dbReference type="ARBA" id="ARBA00022490"/>
    </source>
</evidence>
<dbReference type="NCBIfam" id="TIGR00557">
    <property type="entry name" value="pdxA"/>
    <property type="match status" value="1"/>
</dbReference>
<evidence type="ECO:0000256" key="3">
    <source>
        <dbReference type="ARBA" id="ARBA00022857"/>
    </source>
</evidence>
<proteinExistence type="inferred from homology"/>
<feature type="binding site" evidence="7">
    <location>
        <position position="300"/>
    </location>
    <ligand>
        <name>substrate</name>
    </ligand>
</feature>
<dbReference type="UniPathway" id="UPA00244">
    <property type="reaction ID" value="UER00312"/>
</dbReference>
<dbReference type="Pfam" id="PF04166">
    <property type="entry name" value="PdxA"/>
    <property type="match status" value="1"/>
</dbReference>
<reference evidence="8 9" key="1">
    <citation type="submission" date="2017-08" db="EMBL/GenBank/DDBJ databases">
        <authorList>
            <person name="de Groot N.N."/>
        </authorList>
    </citation>
    <scope>NUCLEOTIDE SEQUENCE [LARGE SCALE GENOMIC DNA]</scope>
    <source>
        <strain evidence="8 9">USBA 352</strain>
    </source>
</reference>
<keyword evidence="4 7" id="KW-0560">Oxidoreductase</keyword>
<dbReference type="GO" id="GO:0008615">
    <property type="term" value="P:pyridoxine biosynthetic process"/>
    <property type="evidence" value="ECO:0007669"/>
    <property type="project" value="UniProtKB-UniRule"/>
</dbReference>
<dbReference type="OrthoDB" id="9801783at2"/>
<feature type="binding site" evidence="7">
    <location>
        <position position="282"/>
    </location>
    <ligand>
        <name>substrate</name>
    </ligand>
</feature>
<keyword evidence="7" id="KW-0460">Magnesium</keyword>
<evidence type="ECO:0000256" key="7">
    <source>
        <dbReference type="HAMAP-Rule" id="MF_00536"/>
    </source>
</evidence>
<comment type="catalytic activity">
    <reaction evidence="7">
        <text>4-(phosphooxy)-L-threonine + NAD(+) = 3-amino-2-oxopropyl phosphate + CO2 + NADH</text>
        <dbReference type="Rhea" id="RHEA:32275"/>
        <dbReference type="ChEBI" id="CHEBI:16526"/>
        <dbReference type="ChEBI" id="CHEBI:57279"/>
        <dbReference type="ChEBI" id="CHEBI:57540"/>
        <dbReference type="ChEBI" id="CHEBI:57945"/>
        <dbReference type="ChEBI" id="CHEBI:58452"/>
        <dbReference type="EC" id="1.1.1.262"/>
    </reaction>
</comment>
<comment type="pathway">
    <text evidence="7">Cofactor biosynthesis; pyridoxine 5'-phosphate biosynthesis; pyridoxine 5'-phosphate from D-erythrose 4-phosphate: step 4/5.</text>
</comment>
<dbReference type="AlphaFoldDB" id="A0A285TN50"/>
<dbReference type="RefSeq" id="WP_097176310.1">
    <property type="nucleotide sequence ID" value="NZ_OBML01000013.1"/>
</dbReference>
<dbReference type="GO" id="GO:0050570">
    <property type="term" value="F:4-hydroxythreonine-4-phosphate dehydrogenase activity"/>
    <property type="evidence" value="ECO:0007669"/>
    <property type="project" value="UniProtKB-UniRule"/>
</dbReference>
<keyword evidence="9" id="KW-1185">Reference proteome</keyword>
<keyword evidence="2 7" id="KW-0479">Metal-binding</keyword>
<comment type="cofactor">
    <cofactor evidence="7">
        <name>Zn(2+)</name>
        <dbReference type="ChEBI" id="CHEBI:29105"/>
    </cofactor>
    <cofactor evidence="7">
        <name>Mg(2+)</name>
        <dbReference type="ChEBI" id="CHEBI:18420"/>
    </cofactor>
    <cofactor evidence="7">
        <name>Co(2+)</name>
        <dbReference type="ChEBI" id="CHEBI:48828"/>
    </cofactor>
    <text evidence="7">Binds 1 divalent metal cation per subunit. Can use ions such as Zn(2+), Mg(2+) or Co(2+).</text>
</comment>